<evidence type="ECO:0000256" key="6">
    <source>
        <dbReference type="ARBA" id="ARBA00022556"/>
    </source>
</evidence>
<proteinExistence type="inferred from homology"/>
<dbReference type="UniPathway" id="UPA00359">
    <property type="reaction ID" value="UER00482"/>
</dbReference>
<keyword evidence="8 13" id="KW-0547">Nucleotide-binding</keyword>
<evidence type="ECO:0000256" key="8">
    <source>
        <dbReference type="ARBA" id="ARBA00022741"/>
    </source>
</evidence>
<dbReference type="InterPro" id="IPR027417">
    <property type="entry name" value="P-loop_NTPase"/>
</dbReference>
<dbReference type="GO" id="GO:0005524">
    <property type="term" value="F:ATP binding"/>
    <property type="evidence" value="ECO:0007669"/>
    <property type="project" value="UniProtKB-UniRule"/>
</dbReference>
<keyword evidence="10 13" id="KW-0067">ATP-binding</keyword>
<gene>
    <name evidence="13 14" type="primary">lpxK</name>
    <name evidence="14" type="ORF">THIARS_70834</name>
</gene>
<evidence type="ECO:0000256" key="9">
    <source>
        <dbReference type="ARBA" id="ARBA00022777"/>
    </source>
</evidence>
<dbReference type="HAMAP" id="MF_00409">
    <property type="entry name" value="LpxK"/>
    <property type="match status" value="1"/>
</dbReference>
<dbReference type="PANTHER" id="PTHR42724">
    <property type="entry name" value="TETRAACYLDISACCHARIDE 4'-KINASE"/>
    <property type="match status" value="1"/>
</dbReference>
<dbReference type="AlphaFoldDB" id="A0A238D7V1"/>
<keyword evidence="9 13" id="KW-0418">Kinase</keyword>
<keyword evidence="15" id="KW-1185">Reference proteome</keyword>
<dbReference type="RefSeq" id="WP_245845916.1">
    <property type="nucleotide sequence ID" value="NZ_LT592171.1"/>
</dbReference>
<dbReference type="SUPFAM" id="SSF52540">
    <property type="entry name" value="P-loop containing nucleoside triphosphate hydrolases"/>
    <property type="match status" value="1"/>
</dbReference>
<evidence type="ECO:0000256" key="12">
    <source>
        <dbReference type="ARBA" id="ARBA00029757"/>
    </source>
</evidence>
<evidence type="ECO:0000256" key="3">
    <source>
        <dbReference type="ARBA" id="ARBA00012071"/>
    </source>
</evidence>
<keyword evidence="11 13" id="KW-0443">Lipid metabolism</keyword>
<reference evidence="14 15" key="1">
    <citation type="submission" date="2016-06" db="EMBL/GenBank/DDBJ databases">
        <authorList>
            <person name="Kjaerup R.B."/>
            <person name="Dalgaard T.S."/>
            <person name="Juul-Madsen H.R."/>
        </authorList>
    </citation>
    <scope>NUCLEOTIDE SEQUENCE [LARGE SCALE GENOMIC DNA]</scope>
    <source>
        <strain evidence="14 15">DSM 16361</strain>
    </source>
</reference>
<keyword evidence="7 13" id="KW-0808">Transferase</keyword>
<comment type="similarity">
    <text evidence="13">Belongs to the LpxK family.</text>
</comment>
<dbReference type="Pfam" id="PF02606">
    <property type="entry name" value="LpxK"/>
    <property type="match status" value="1"/>
</dbReference>
<evidence type="ECO:0000313" key="15">
    <source>
        <dbReference type="Proteomes" id="UP000214566"/>
    </source>
</evidence>
<dbReference type="EC" id="2.7.1.130" evidence="3 13"/>
<accession>A0A238D7V1</accession>
<dbReference type="Proteomes" id="UP000214566">
    <property type="component" value="Unassembled WGS sequence"/>
</dbReference>
<sequence length="359" mass="38863">MSRTEAPTIQAQVPASGWPAWWMRRCWLSRALLPCAGLFAALAAARRLAYRRGWLKAWQAPVPVVVIGNVTVGGTGKTPLVLSMAEQLQRAGWKPGIVSRGYGRMAQAADPMEVRADADPALTGDEPLLLRRLSGCPVWVGSSRPQAARALLRAHPEVDLLLSDDGLQHLALARDLELVVVDARGPGNGWLLPAGPLREPWNRRRDATLGPREALATMPQASPGFVIRRHLGAVRQLATGERIGIEAFVQRHAGQAIAAAAGIGHPEQFFAMLRQAGIPLSSTLALPDHHAFGADAFVAISASAVLITEKDALKCKALQIQLARLWAVELQLDVDPAFFPWLRAQLRARTEYPHGFTPA</sequence>
<name>A0A238D7V1_THIDL</name>
<evidence type="ECO:0000256" key="13">
    <source>
        <dbReference type="HAMAP-Rule" id="MF_00409"/>
    </source>
</evidence>
<organism evidence="14 15">
    <name type="scientific">Thiomonas delicata</name>
    <name type="common">Thiomonas cuprina</name>
    <dbReference type="NCBI Taxonomy" id="364030"/>
    <lineage>
        <taxon>Bacteria</taxon>
        <taxon>Pseudomonadati</taxon>
        <taxon>Pseudomonadota</taxon>
        <taxon>Betaproteobacteria</taxon>
        <taxon>Burkholderiales</taxon>
        <taxon>Thiomonas</taxon>
    </lineage>
</organism>
<comment type="function">
    <text evidence="1 13">Transfers the gamma-phosphate of ATP to the 4'-position of a tetraacyldisaccharide 1-phosphate intermediate (termed DS-1-P) to form tetraacyldisaccharide 1,4'-bis-phosphate (lipid IVA).</text>
</comment>
<protein>
    <recommendedName>
        <fullName evidence="4 13">Tetraacyldisaccharide 4'-kinase</fullName>
        <ecNumber evidence="3 13">2.7.1.130</ecNumber>
    </recommendedName>
    <alternativeName>
        <fullName evidence="12 13">Lipid A 4'-kinase</fullName>
    </alternativeName>
</protein>
<dbReference type="GO" id="GO:0005886">
    <property type="term" value="C:plasma membrane"/>
    <property type="evidence" value="ECO:0007669"/>
    <property type="project" value="TreeGrafter"/>
</dbReference>
<evidence type="ECO:0000256" key="4">
    <source>
        <dbReference type="ARBA" id="ARBA00016436"/>
    </source>
</evidence>
<evidence type="ECO:0000256" key="2">
    <source>
        <dbReference type="ARBA" id="ARBA00004870"/>
    </source>
</evidence>
<comment type="pathway">
    <text evidence="2 13">Glycolipid biosynthesis; lipid IV(A) biosynthesis; lipid IV(A) from (3R)-3-hydroxytetradecanoyl-[acyl-carrier-protein] and UDP-N-acetyl-alpha-D-glucosamine: step 6/6.</text>
</comment>
<evidence type="ECO:0000256" key="11">
    <source>
        <dbReference type="ARBA" id="ARBA00023098"/>
    </source>
</evidence>
<evidence type="ECO:0000256" key="7">
    <source>
        <dbReference type="ARBA" id="ARBA00022679"/>
    </source>
</evidence>
<evidence type="ECO:0000256" key="5">
    <source>
        <dbReference type="ARBA" id="ARBA00022516"/>
    </source>
</evidence>
<feature type="binding site" evidence="13">
    <location>
        <begin position="71"/>
        <end position="78"/>
    </location>
    <ligand>
        <name>ATP</name>
        <dbReference type="ChEBI" id="CHEBI:30616"/>
    </ligand>
</feature>
<dbReference type="EMBL" id="FLMQ01000056">
    <property type="protein sequence ID" value="SBP89214.1"/>
    <property type="molecule type" value="Genomic_DNA"/>
</dbReference>
<dbReference type="InterPro" id="IPR003758">
    <property type="entry name" value="LpxK"/>
</dbReference>
<dbReference type="PANTHER" id="PTHR42724:SF1">
    <property type="entry name" value="TETRAACYLDISACCHARIDE 4'-KINASE, MITOCHONDRIAL-RELATED"/>
    <property type="match status" value="1"/>
</dbReference>
<evidence type="ECO:0000313" key="14">
    <source>
        <dbReference type="EMBL" id="SBP89214.1"/>
    </source>
</evidence>
<dbReference type="GO" id="GO:0009244">
    <property type="term" value="P:lipopolysaccharide core region biosynthetic process"/>
    <property type="evidence" value="ECO:0007669"/>
    <property type="project" value="TreeGrafter"/>
</dbReference>
<keyword evidence="5 13" id="KW-0444">Lipid biosynthesis</keyword>
<keyword evidence="6 13" id="KW-0441">Lipid A biosynthesis</keyword>
<dbReference type="NCBIfam" id="TIGR00682">
    <property type="entry name" value="lpxK"/>
    <property type="match status" value="1"/>
</dbReference>
<evidence type="ECO:0000256" key="10">
    <source>
        <dbReference type="ARBA" id="ARBA00022840"/>
    </source>
</evidence>
<dbReference type="GO" id="GO:0009245">
    <property type="term" value="P:lipid A biosynthetic process"/>
    <property type="evidence" value="ECO:0007669"/>
    <property type="project" value="UniProtKB-UniRule"/>
</dbReference>
<comment type="catalytic activity">
    <reaction evidence="13">
        <text>a lipid A disaccharide + ATP = a lipid IVA + ADP + H(+)</text>
        <dbReference type="Rhea" id="RHEA:67840"/>
        <dbReference type="ChEBI" id="CHEBI:15378"/>
        <dbReference type="ChEBI" id="CHEBI:30616"/>
        <dbReference type="ChEBI" id="CHEBI:176343"/>
        <dbReference type="ChEBI" id="CHEBI:176425"/>
        <dbReference type="ChEBI" id="CHEBI:456216"/>
        <dbReference type="EC" id="2.7.1.130"/>
    </reaction>
</comment>
<dbReference type="GO" id="GO:0009029">
    <property type="term" value="F:lipid-A 4'-kinase activity"/>
    <property type="evidence" value="ECO:0007669"/>
    <property type="project" value="UniProtKB-UniRule"/>
</dbReference>
<evidence type="ECO:0000256" key="1">
    <source>
        <dbReference type="ARBA" id="ARBA00002274"/>
    </source>
</evidence>